<dbReference type="Proteomes" id="UP001162162">
    <property type="component" value="Unassembled WGS sequence"/>
</dbReference>
<feature type="region of interest" description="Disordered" evidence="2">
    <location>
        <begin position="327"/>
        <end position="366"/>
    </location>
</feature>
<evidence type="ECO:0000259" key="3">
    <source>
        <dbReference type="PROSITE" id="PS50157"/>
    </source>
</evidence>
<feature type="compositionally biased region" description="Basic and acidic residues" evidence="2">
    <location>
        <begin position="453"/>
        <end position="463"/>
    </location>
</feature>
<feature type="domain" description="C2H2-type" evidence="3">
    <location>
        <begin position="70"/>
        <end position="97"/>
    </location>
</feature>
<keyword evidence="1" id="KW-0479">Metal-binding</keyword>
<gene>
    <name evidence="4" type="ORF">NQ318_016891</name>
</gene>
<keyword evidence="1" id="KW-0862">Zinc</keyword>
<accession>A0AAV8XQX4</accession>
<evidence type="ECO:0000313" key="4">
    <source>
        <dbReference type="EMBL" id="KAJ8941451.1"/>
    </source>
</evidence>
<keyword evidence="1" id="KW-0863">Zinc-finger</keyword>
<dbReference type="EMBL" id="JAPWTK010000371">
    <property type="protein sequence ID" value="KAJ8941451.1"/>
    <property type="molecule type" value="Genomic_DNA"/>
</dbReference>
<dbReference type="PROSITE" id="PS00028">
    <property type="entry name" value="ZINC_FINGER_C2H2_1"/>
    <property type="match status" value="4"/>
</dbReference>
<evidence type="ECO:0000256" key="2">
    <source>
        <dbReference type="SAM" id="MobiDB-lite"/>
    </source>
</evidence>
<feature type="region of interest" description="Disordered" evidence="2">
    <location>
        <begin position="489"/>
        <end position="525"/>
    </location>
</feature>
<feature type="compositionally biased region" description="Basic and acidic residues" evidence="2">
    <location>
        <begin position="118"/>
        <end position="142"/>
    </location>
</feature>
<feature type="region of interest" description="Disordered" evidence="2">
    <location>
        <begin position="110"/>
        <end position="142"/>
    </location>
</feature>
<comment type="caution">
    <text evidence="4">The sequence shown here is derived from an EMBL/GenBank/DDBJ whole genome shotgun (WGS) entry which is preliminary data.</text>
</comment>
<evidence type="ECO:0000313" key="5">
    <source>
        <dbReference type="Proteomes" id="UP001162162"/>
    </source>
</evidence>
<feature type="compositionally biased region" description="Basic and acidic residues" evidence="2">
    <location>
        <begin position="327"/>
        <end position="357"/>
    </location>
</feature>
<feature type="compositionally biased region" description="Polar residues" evidence="2">
    <location>
        <begin position="497"/>
        <end position="519"/>
    </location>
</feature>
<feature type="region of interest" description="Disordered" evidence="2">
    <location>
        <begin position="1"/>
        <end position="24"/>
    </location>
</feature>
<feature type="domain" description="C2H2-type" evidence="3">
    <location>
        <begin position="265"/>
        <end position="293"/>
    </location>
</feature>
<evidence type="ECO:0000256" key="1">
    <source>
        <dbReference type="PROSITE-ProRule" id="PRU00042"/>
    </source>
</evidence>
<proteinExistence type="predicted"/>
<dbReference type="Pfam" id="PF00096">
    <property type="entry name" value="zf-C2H2"/>
    <property type="match status" value="1"/>
</dbReference>
<organism evidence="4 5">
    <name type="scientific">Aromia moschata</name>
    <dbReference type="NCBI Taxonomy" id="1265417"/>
    <lineage>
        <taxon>Eukaryota</taxon>
        <taxon>Metazoa</taxon>
        <taxon>Ecdysozoa</taxon>
        <taxon>Arthropoda</taxon>
        <taxon>Hexapoda</taxon>
        <taxon>Insecta</taxon>
        <taxon>Pterygota</taxon>
        <taxon>Neoptera</taxon>
        <taxon>Endopterygota</taxon>
        <taxon>Coleoptera</taxon>
        <taxon>Polyphaga</taxon>
        <taxon>Cucujiformia</taxon>
        <taxon>Chrysomeloidea</taxon>
        <taxon>Cerambycidae</taxon>
        <taxon>Cerambycinae</taxon>
        <taxon>Callichromatini</taxon>
        <taxon>Aromia</taxon>
    </lineage>
</organism>
<feature type="compositionally biased region" description="Basic residues" evidence="2">
    <location>
        <begin position="1"/>
        <end position="11"/>
    </location>
</feature>
<dbReference type="Gene3D" id="3.30.160.60">
    <property type="entry name" value="Classic Zinc Finger"/>
    <property type="match status" value="1"/>
</dbReference>
<reference evidence="4" key="1">
    <citation type="journal article" date="2023" name="Insect Mol. Biol.">
        <title>Genome sequencing provides insights into the evolution of gene families encoding plant cell wall-degrading enzymes in longhorned beetles.</title>
        <authorList>
            <person name="Shin N.R."/>
            <person name="Okamura Y."/>
            <person name="Kirsch R."/>
            <person name="Pauchet Y."/>
        </authorList>
    </citation>
    <scope>NUCLEOTIDE SEQUENCE</scope>
    <source>
        <strain evidence="4">AMC_N1</strain>
    </source>
</reference>
<dbReference type="PROSITE" id="PS50157">
    <property type="entry name" value="ZINC_FINGER_C2H2_2"/>
    <property type="match status" value="2"/>
</dbReference>
<feature type="compositionally biased region" description="Basic and acidic residues" evidence="2">
    <location>
        <begin position="412"/>
        <end position="433"/>
    </location>
</feature>
<dbReference type="InterPro" id="IPR013087">
    <property type="entry name" value="Znf_C2H2_type"/>
</dbReference>
<dbReference type="PANTHER" id="PTHR21020">
    <property type="entry name" value="ZINC FINGER PROTEIN 800"/>
    <property type="match status" value="1"/>
</dbReference>
<feature type="region of interest" description="Disordered" evidence="2">
    <location>
        <begin position="412"/>
        <end position="463"/>
    </location>
</feature>
<sequence length="1125" mass="127253">MANKTAKKGKKPLQTTLGKAPTQAEKEVDLSHVQKPIHTSIFGLRQVLSLFETATEEVQNYITYECDIMYECRSCRTIFRSLANFILHKRNYCHERYSHVNILINNETSQDNTCLESPPDKTHISSRPHTPEQQESVSKDVRKDLRPIIQKLKERQEIQQMAQEALNEDLSTVDLANNPDKGQDKSSNNDILLEKIATNNAAVFQTMLQNMPTQQPHTKEYMKSEVMEIHGILGSDEAVLGPDGKICTFETNKVNANPVIPRGELVCSECDLKFSTKKTLTYHIKYKHNNTRLVYICPDCKDSFANAWCVYRHLYKIHRRTSAQIKRMREQIHNSRVRKDQEPAKKKDKKVPDKVDKTDDENQWLNNIEGDNDFQMCGGCGKRFERKAALHSHAQMCIKRIAVCNTIKENNAKKKEEESKENRSKIPKLEKSGPSEAPKGSSKRKPYLLRTYRSSDKSLTDTDRVVPPQEICDVNANCEKLKSYCDSEKNDEKSKTSRTPVISSSETNVSPAKSKNGCPSPSVEGIDTEKMLNIIGVSSISNNTITKNEDVDKSGFEGFAVEENKSHTASDFDLFCQSIADQLSANIPEEAEDTFNKTGRTIPLILRKHSIKSEKRKTILDPINADSLPENEKLSSVETEDKKLQNNVVENGIKESQGSKNLPPTSPFRITVKSLEELTGVSSANQTKCSKLRNDIESTNAEVSDTIRANISPDKLQRRVPKALKRKRTASLDHILNDPLKLDEDPLSSKKDVSFLSKAAPYMDQNKLLCVPCQLSYTNLSKLLWHMSAHFSWFRFQCSRCSFISFNKFDCASHARRSHNVKKRSMQSVVLPIPNWKTVLMSHDFCQLKDDNDLSGKHTDEIILSGNEEDLSMESAAKNELEEGPDWCDDLFVDSRVVEVEPDDSCDFSLTRSSIQRGINDCIDIVDDVKDSFQIEVPQEIYTLDITEIINSVEDREEERHSGLNIKCEQVENDEDLGEGYYALEENDFKTAEVIKAHVKSEDEELDVDANDEGPSAVKTKAKKNSDCIVNVRPTRNRIRSIKTIQDDFFYDLSKVIKLNDSSVSKPAMQKSKKASAAIQKSSKETSSSSSKNETKSLRVYSSGDKGIQLFFNGYLLLVEPACVL</sequence>
<dbReference type="GO" id="GO:0008270">
    <property type="term" value="F:zinc ion binding"/>
    <property type="evidence" value="ECO:0007669"/>
    <property type="project" value="UniProtKB-KW"/>
</dbReference>
<name>A0AAV8XQX4_9CUCU</name>
<dbReference type="InterPro" id="IPR039149">
    <property type="entry name" value="ZNF800"/>
</dbReference>
<dbReference type="SMART" id="SM00355">
    <property type="entry name" value="ZnF_C2H2"/>
    <property type="match status" value="6"/>
</dbReference>
<keyword evidence="5" id="KW-1185">Reference proteome</keyword>
<dbReference type="AlphaFoldDB" id="A0AAV8XQX4"/>
<feature type="region of interest" description="Disordered" evidence="2">
    <location>
        <begin position="1068"/>
        <end position="1098"/>
    </location>
</feature>
<protein>
    <recommendedName>
        <fullName evidence="3">C2H2-type domain-containing protein</fullName>
    </recommendedName>
</protein>
<feature type="compositionally biased region" description="Low complexity" evidence="2">
    <location>
        <begin position="1068"/>
        <end position="1092"/>
    </location>
</feature>
<dbReference type="PANTHER" id="PTHR21020:SF0">
    <property type="entry name" value="ZINC FINGER PROTEIN 800"/>
    <property type="match status" value="1"/>
</dbReference>